<feature type="transmembrane region" description="Helical" evidence="1">
    <location>
        <begin position="148"/>
        <end position="172"/>
    </location>
</feature>
<evidence type="ECO:0000313" key="3">
    <source>
        <dbReference type="EMBL" id="RMW99517.1"/>
    </source>
</evidence>
<keyword evidence="1" id="KW-1133">Transmembrane helix</keyword>
<organism evidence="3 4">
    <name type="scientific">Allofranklinella schreckenbergeri</name>
    <dbReference type="NCBI Taxonomy" id="1076744"/>
    <lineage>
        <taxon>Bacteria</taxon>
        <taxon>Pseudomonadati</taxon>
        <taxon>Pseudomonadota</taxon>
        <taxon>Betaproteobacteria</taxon>
        <taxon>Burkholderiales</taxon>
        <taxon>Comamonadaceae</taxon>
        <taxon>Allofranklinella</taxon>
    </lineage>
</organism>
<name>A0A3M6Q8L0_9BURK</name>
<evidence type="ECO:0000313" key="4">
    <source>
        <dbReference type="Proteomes" id="UP000267521"/>
    </source>
</evidence>
<gene>
    <name evidence="3" type="ORF">EBQ26_03915</name>
</gene>
<keyword evidence="1" id="KW-0472">Membrane</keyword>
<feature type="transmembrane region" description="Helical" evidence="1">
    <location>
        <begin position="57"/>
        <end position="79"/>
    </location>
</feature>
<protein>
    <submittedName>
        <fullName evidence="3">DUF4395 family protein</fullName>
    </submittedName>
</protein>
<feature type="transmembrane region" description="Helical" evidence="1">
    <location>
        <begin position="123"/>
        <end position="142"/>
    </location>
</feature>
<keyword evidence="1" id="KW-0812">Transmembrane</keyword>
<dbReference type="EMBL" id="RDQM01000004">
    <property type="protein sequence ID" value="RMW99517.1"/>
    <property type="molecule type" value="Genomic_DNA"/>
</dbReference>
<sequence length="181" mass="20263">MQPSQLLKMRVISIHPASSCVCTCTHKCRRICPCLQAAMLRFDLPPVWSHVTRWESFISFLVSAAALVWTPWLLLIPLVQGFVRGFFGHYKCPSHVVWAKLFEARGWGGKKENAGAKMFANKMLFLASAVALVLAFAVQSPLWQVPCIAILVLTALDWSMGFCAACSVYGLWYRQFPPKNG</sequence>
<evidence type="ECO:0000256" key="1">
    <source>
        <dbReference type="SAM" id="Phobius"/>
    </source>
</evidence>
<reference evidence="3 4" key="1">
    <citation type="submission" date="2018-10" db="EMBL/GenBank/DDBJ databases">
        <title>Comamonadaceae CDC group NO-1 genome sequencing and assembly.</title>
        <authorList>
            <person name="Bernier A.-M."/>
            <person name="Bernard K."/>
        </authorList>
    </citation>
    <scope>NUCLEOTIDE SEQUENCE [LARGE SCALE GENOMIC DNA]</scope>
    <source>
        <strain evidence="3 4">NML970147</strain>
    </source>
</reference>
<dbReference type="InterPro" id="IPR025508">
    <property type="entry name" value="DUF4395"/>
</dbReference>
<proteinExistence type="predicted"/>
<feature type="domain" description="DUF4395" evidence="2">
    <location>
        <begin position="51"/>
        <end position="174"/>
    </location>
</feature>
<dbReference type="Proteomes" id="UP000267521">
    <property type="component" value="Unassembled WGS sequence"/>
</dbReference>
<comment type="caution">
    <text evidence="3">The sequence shown here is derived from an EMBL/GenBank/DDBJ whole genome shotgun (WGS) entry which is preliminary data.</text>
</comment>
<dbReference type="Pfam" id="PF14340">
    <property type="entry name" value="DUF4395"/>
    <property type="match status" value="1"/>
</dbReference>
<accession>A0A3M6Q8L0</accession>
<dbReference type="AlphaFoldDB" id="A0A3M6Q8L0"/>
<evidence type="ECO:0000259" key="2">
    <source>
        <dbReference type="Pfam" id="PF14340"/>
    </source>
</evidence>